<keyword evidence="9 13" id="KW-1133">Transmembrane helix</keyword>
<feature type="domain" description="Disease resistance R13L4/SHOC-2-like LRR" evidence="16">
    <location>
        <begin position="309"/>
        <end position="510"/>
    </location>
</feature>
<organism evidence="17 18">
    <name type="scientific">Forsythia ovata</name>
    <dbReference type="NCBI Taxonomy" id="205694"/>
    <lineage>
        <taxon>Eukaryota</taxon>
        <taxon>Viridiplantae</taxon>
        <taxon>Streptophyta</taxon>
        <taxon>Embryophyta</taxon>
        <taxon>Tracheophyta</taxon>
        <taxon>Spermatophyta</taxon>
        <taxon>Magnoliopsida</taxon>
        <taxon>eudicotyledons</taxon>
        <taxon>Gunneridae</taxon>
        <taxon>Pentapetalae</taxon>
        <taxon>asterids</taxon>
        <taxon>lamiids</taxon>
        <taxon>Lamiales</taxon>
        <taxon>Oleaceae</taxon>
        <taxon>Forsythieae</taxon>
        <taxon>Forsythia</taxon>
    </lineage>
</organism>
<evidence type="ECO:0000256" key="2">
    <source>
        <dbReference type="ARBA" id="ARBA00004236"/>
    </source>
</evidence>
<keyword evidence="4" id="KW-1003">Cell membrane</keyword>
<sequence length="712" mass="78782">MATLRFLFLLLSCVHVLTFDQVDHDSLISFYQHISSPTAAPLNWSSMDCCQWEGVFCDSNARVTRLLLPGRGLLGTITPFFENLSSLTHLNLSHNQLSGSLPVGLFHNLNHLQTLDLSFNRLSGLLQPPQSSDSLPISIQTIDLSSNRFNGSIDTSFIYQAFSLISFNISNNSFTGTIPSSICRNSNRVKNLDFSMNKFNGHVFQGIGQCSRLEVFRAGLNSLSGWIPYDLYSVKTLKVFSLPNNNFSGPINGSIVLLSKLSSLELNDNGLTGELPRDIGLLSNLKQLLLHTNSLNGSLPPSLTGCINLRTLLLRNNLFGGEISTHDFSKLQQLQVIDFGNNSFVGRIPESLCLCKSLTAVRLAYNRLESEVPPCMTALTSLSHLSLSDNYLSNVIGALRILMHCDNLTVLFMSRCFHNEMMPDDYSLLHLNGFQNLQILTLGGCQLIGQVPSWIAKLRKLKVLNLSYNQISGSIPTWLGSMPDLFILNLTQNHLSGELPREIGNLPALITDDTDSDLGYLALPFLFNSLQYNSLFNLPRGIKVGSNSLSGKIPVEIGQLELLRVLELSNNNFNGSIPNQLSHLTNLEKLDMSGNHLSGEIPQSLAKLHFLSSFSIANNDLQGEIPRGGQFDTFPATSFQGNPKLCGYVLRRSCPLVTLVDKTPEEEPESSWYNLPFGMGYFFGFFAVSITLSFNTCKRTASPCCPINKWYL</sequence>
<dbReference type="FunFam" id="3.80.10.10:FF:000041">
    <property type="entry name" value="LRR receptor-like serine/threonine-protein kinase ERECTA"/>
    <property type="match status" value="1"/>
</dbReference>
<comment type="similarity">
    <text evidence="3">Belongs to the RLP family.</text>
</comment>
<dbReference type="InterPro" id="IPR055414">
    <property type="entry name" value="LRR_R13L4/SHOC2-like"/>
</dbReference>
<keyword evidence="5" id="KW-0433">Leucine-rich repeat</keyword>
<dbReference type="GO" id="GO:0051707">
    <property type="term" value="P:response to other organism"/>
    <property type="evidence" value="ECO:0007669"/>
    <property type="project" value="UniProtKB-ARBA"/>
</dbReference>
<evidence type="ECO:0000256" key="6">
    <source>
        <dbReference type="ARBA" id="ARBA00022692"/>
    </source>
</evidence>
<evidence type="ECO:0000256" key="11">
    <source>
        <dbReference type="ARBA" id="ARBA00023170"/>
    </source>
</evidence>
<dbReference type="Pfam" id="PF13855">
    <property type="entry name" value="LRR_8"/>
    <property type="match status" value="1"/>
</dbReference>
<dbReference type="Pfam" id="PF00560">
    <property type="entry name" value="LRR_1"/>
    <property type="match status" value="3"/>
</dbReference>
<evidence type="ECO:0000259" key="16">
    <source>
        <dbReference type="Pfam" id="PF23598"/>
    </source>
</evidence>
<keyword evidence="12" id="KW-0325">Glycoprotein</keyword>
<dbReference type="AlphaFoldDB" id="A0ABD1RH18"/>
<accession>A0ABD1RH18</accession>
<evidence type="ECO:0000256" key="5">
    <source>
        <dbReference type="ARBA" id="ARBA00022614"/>
    </source>
</evidence>
<keyword evidence="7 14" id="KW-0732">Signal</keyword>
<comment type="subcellular location">
    <subcellularLocation>
        <location evidence="2">Cell membrane</location>
    </subcellularLocation>
    <subcellularLocation>
        <location evidence="1">Membrane</location>
        <topology evidence="1">Single-pass membrane protein</topology>
    </subcellularLocation>
</comment>
<comment type="caution">
    <text evidence="17">The sequence shown here is derived from an EMBL/GenBank/DDBJ whole genome shotgun (WGS) entry which is preliminary data.</text>
</comment>
<feature type="chain" id="PRO_5044812731" evidence="14">
    <location>
        <begin position="19"/>
        <end position="712"/>
    </location>
</feature>
<dbReference type="InterPro" id="IPR001611">
    <property type="entry name" value="Leu-rich_rpt"/>
</dbReference>
<evidence type="ECO:0000256" key="3">
    <source>
        <dbReference type="ARBA" id="ARBA00009592"/>
    </source>
</evidence>
<keyword evidence="10 13" id="KW-0472">Membrane</keyword>
<keyword evidence="8" id="KW-0677">Repeat</keyword>
<name>A0ABD1RH18_9LAMI</name>
<dbReference type="PANTHER" id="PTHR48060">
    <property type="entry name" value="DNA DAMAGE-REPAIR/TOLERATION PROTEIN DRT100"/>
    <property type="match status" value="1"/>
</dbReference>
<dbReference type="EMBL" id="JBFOLJ010000012">
    <property type="protein sequence ID" value="KAL2487728.1"/>
    <property type="molecule type" value="Genomic_DNA"/>
</dbReference>
<dbReference type="Pfam" id="PF23598">
    <property type="entry name" value="LRR_14"/>
    <property type="match status" value="1"/>
</dbReference>
<dbReference type="Pfam" id="PF08263">
    <property type="entry name" value="LRRNT_2"/>
    <property type="match status" value="1"/>
</dbReference>
<dbReference type="PROSITE" id="PS51450">
    <property type="entry name" value="LRR"/>
    <property type="match status" value="2"/>
</dbReference>
<feature type="transmembrane region" description="Helical" evidence="13">
    <location>
        <begin position="672"/>
        <end position="692"/>
    </location>
</feature>
<evidence type="ECO:0000313" key="17">
    <source>
        <dbReference type="EMBL" id="KAL2487728.1"/>
    </source>
</evidence>
<feature type="domain" description="Leucine-rich repeat-containing N-terminal plant-type" evidence="15">
    <location>
        <begin position="23"/>
        <end position="58"/>
    </location>
</feature>
<dbReference type="InterPro" id="IPR003591">
    <property type="entry name" value="Leu-rich_rpt_typical-subtyp"/>
</dbReference>
<evidence type="ECO:0000313" key="18">
    <source>
        <dbReference type="Proteomes" id="UP001604277"/>
    </source>
</evidence>
<gene>
    <name evidence="17" type="ORF">Fot_41020</name>
</gene>
<dbReference type="FunFam" id="3.80.10.10:FF:000213">
    <property type="entry name" value="Tyrosine-sulfated glycopeptide receptor 1"/>
    <property type="match status" value="1"/>
</dbReference>
<evidence type="ECO:0000256" key="9">
    <source>
        <dbReference type="ARBA" id="ARBA00022989"/>
    </source>
</evidence>
<dbReference type="PANTHER" id="PTHR48060:SF21">
    <property type="entry name" value="L DOMAIN-LIKE PROTEIN"/>
    <property type="match status" value="1"/>
</dbReference>
<feature type="signal peptide" evidence="14">
    <location>
        <begin position="1"/>
        <end position="18"/>
    </location>
</feature>
<evidence type="ECO:0000256" key="14">
    <source>
        <dbReference type="SAM" id="SignalP"/>
    </source>
</evidence>
<keyword evidence="18" id="KW-1185">Reference proteome</keyword>
<dbReference type="SUPFAM" id="SSF52058">
    <property type="entry name" value="L domain-like"/>
    <property type="match status" value="3"/>
</dbReference>
<evidence type="ECO:0000259" key="15">
    <source>
        <dbReference type="Pfam" id="PF08263"/>
    </source>
</evidence>
<evidence type="ECO:0000256" key="13">
    <source>
        <dbReference type="SAM" id="Phobius"/>
    </source>
</evidence>
<evidence type="ECO:0000256" key="12">
    <source>
        <dbReference type="ARBA" id="ARBA00023180"/>
    </source>
</evidence>
<evidence type="ECO:0000256" key="4">
    <source>
        <dbReference type="ARBA" id="ARBA00022475"/>
    </source>
</evidence>
<evidence type="ECO:0000256" key="10">
    <source>
        <dbReference type="ARBA" id="ARBA00023136"/>
    </source>
</evidence>
<dbReference type="FunFam" id="3.80.10.10:FF:000129">
    <property type="entry name" value="Leucine-rich repeat receptor-like kinase"/>
    <property type="match status" value="1"/>
</dbReference>
<keyword evidence="11" id="KW-0675">Receptor</keyword>
<dbReference type="Proteomes" id="UP001604277">
    <property type="component" value="Unassembled WGS sequence"/>
</dbReference>
<dbReference type="Gene3D" id="3.80.10.10">
    <property type="entry name" value="Ribonuclease Inhibitor"/>
    <property type="match status" value="4"/>
</dbReference>
<dbReference type="PRINTS" id="PR00019">
    <property type="entry name" value="LEURICHRPT"/>
</dbReference>
<dbReference type="InterPro" id="IPR013210">
    <property type="entry name" value="LRR_N_plant-typ"/>
</dbReference>
<dbReference type="GO" id="GO:0006952">
    <property type="term" value="P:defense response"/>
    <property type="evidence" value="ECO:0007669"/>
    <property type="project" value="UniProtKB-ARBA"/>
</dbReference>
<evidence type="ECO:0000256" key="7">
    <source>
        <dbReference type="ARBA" id="ARBA00022729"/>
    </source>
</evidence>
<evidence type="ECO:0000256" key="8">
    <source>
        <dbReference type="ARBA" id="ARBA00022737"/>
    </source>
</evidence>
<dbReference type="InterPro" id="IPR053211">
    <property type="entry name" value="DNA_repair-toleration"/>
</dbReference>
<dbReference type="GO" id="GO:0005886">
    <property type="term" value="C:plasma membrane"/>
    <property type="evidence" value="ECO:0007669"/>
    <property type="project" value="UniProtKB-SubCell"/>
</dbReference>
<proteinExistence type="inferred from homology"/>
<evidence type="ECO:0000256" key="1">
    <source>
        <dbReference type="ARBA" id="ARBA00004167"/>
    </source>
</evidence>
<protein>
    <submittedName>
        <fullName evidence="17">Receptor-like protein 2</fullName>
    </submittedName>
</protein>
<reference evidence="18" key="1">
    <citation type="submission" date="2024-07" db="EMBL/GenBank/DDBJ databases">
        <title>Two chromosome-level genome assemblies of Korean endemic species Abeliophyllum distichum and Forsythia ovata (Oleaceae).</title>
        <authorList>
            <person name="Jang H."/>
        </authorList>
    </citation>
    <scope>NUCLEOTIDE SEQUENCE [LARGE SCALE GENOMIC DNA]</scope>
</reference>
<dbReference type="SMART" id="SM00369">
    <property type="entry name" value="LRR_TYP"/>
    <property type="match status" value="10"/>
</dbReference>
<dbReference type="InterPro" id="IPR032675">
    <property type="entry name" value="LRR_dom_sf"/>
</dbReference>
<keyword evidence="6 13" id="KW-0812">Transmembrane</keyword>